<dbReference type="RefSeq" id="WP_108107842.1">
    <property type="nucleotide sequence ID" value="NZ_QASN01000020.1"/>
</dbReference>
<keyword evidence="3" id="KW-1185">Reference proteome</keyword>
<name>A0A2T5P6S0_9PSED</name>
<sequence length="108" mass="11016">MEQLKHSGLGLASFIISTGAALLIFVLFIAAGAMEASTPGGIDEESVGAVVLGLLIILCMFIELIALGLGIGALCQSGRNKIFGVLGTIFSAVIVLLTILVIILGNSM</sequence>
<feature type="transmembrane region" description="Helical" evidence="1">
    <location>
        <begin position="12"/>
        <end position="34"/>
    </location>
</feature>
<keyword evidence="1" id="KW-0812">Transmembrane</keyword>
<reference evidence="2 3" key="1">
    <citation type="submission" date="2018-04" db="EMBL/GenBank/DDBJ databases">
        <title>Pseudomonas sp. nov., isolated from mangrove soil.</title>
        <authorList>
            <person name="Chen C."/>
        </authorList>
    </citation>
    <scope>NUCLEOTIDE SEQUENCE [LARGE SCALE GENOMIC DNA]</scope>
    <source>
        <strain evidence="2 3">TC-11</strain>
    </source>
</reference>
<evidence type="ECO:0000256" key="1">
    <source>
        <dbReference type="SAM" id="Phobius"/>
    </source>
</evidence>
<organism evidence="2 3">
    <name type="scientific">Pseudomonas mangrovi</name>
    <dbReference type="NCBI Taxonomy" id="2161748"/>
    <lineage>
        <taxon>Bacteria</taxon>
        <taxon>Pseudomonadati</taxon>
        <taxon>Pseudomonadota</taxon>
        <taxon>Gammaproteobacteria</taxon>
        <taxon>Pseudomonadales</taxon>
        <taxon>Pseudomonadaceae</taxon>
        <taxon>Pseudomonas</taxon>
    </lineage>
</organism>
<evidence type="ECO:0000313" key="3">
    <source>
        <dbReference type="Proteomes" id="UP000244064"/>
    </source>
</evidence>
<feature type="transmembrane region" description="Helical" evidence="1">
    <location>
        <begin position="82"/>
        <end position="105"/>
    </location>
</feature>
<evidence type="ECO:0000313" key="2">
    <source>
        <dbReference type="EMBL" id="PTU73397.1"/>
    </source>
</evidence>
<comment type="caution">
    <text evidence="2">The sequence shown here is derived from an EMBL/GenBank/DDBJ whole genome shotgun (WGS) entry which is preliminary data.</text>
</comment>
<dbReference type="AlphaFoldDB" id="A0A2T5P6S0"/>
<keyword evidence="1" id="KW-1133">Transmembrane helix</keyword>
<proteinExistence type="predicted"/>
<evidence type="ECO:0008006" key="4">
    <source>
        <dbReference type="Google" id="ProtNLM"/>
    </source>
</evidence>
<protein>
    <recommendedName>
        <fullName evidence="4">DUF4064 domain-containing protein</fullName>
    </recommendedName>
</protein>
<gene>
    <name evidence="2" type="ORF">DBO85_13750</name>
</gene>
<feature type="transmembrane region" description="Helical" evidence="1">
    <location>
        <begin position="46"/>
        <end position="75"/>
    </location>
</feature>
<accession>A0A2T5P6S0</accession>
<keyword evidence="1" id="KW-0472">Membrane</keyword>
<dbReference type="EMBL" id="QASN01000020">
    <property type="protein sequence ID" value="PTU73397.1"/>
    <property type="molecule type" value="Genomic_DNA"/>
</dbReference>
<dbReference type="Proteomes" id="UP000244064">
    <property type="component" value="Unassembled WGS sequence"/>
</dbReference>